<keyword evidence="2" id="KW-0732">Signal</keyword>
<dbReference type="PROSITE" id="PS51257">
    <property type="entry name" value="PROKAR_LIPOPROTEIN"/>
    <property type="match status" value="1"/>
</dbReference>
<sequence length="75" mass="8453">MHNQTLKPTHLMKKLVYSCIGGVCLLALASCESTDYDDDDEDRRVQTQTTVTEEVVRSTPYPGVIQTQTTTERAY</sequence>
<evidence type="ECO:0000256" key="2">
    <source>
        <dbReference type="SAM" id="SignalP"/>
    </source>
</evidence>
<dbReference type="Proteomes" id="UP001499852">
    <property type="component" value="Unassembled WGS sequence"/>
</dbReference>
<feature type="chain" id="PRO_5046774952" description="Secreted protein" evidence="2">
    <location>
        <begin position="30"/>
        <end position="75"/>
    </location>
</feature>
<comment type="caution">
    <text evidence="3">The sequence shown here is derived from an EMBL/GenBank/DDBJ whole genome shotgun (WGS) entry which is preliminary data.</text>
</comment>
<organism evidence="3 4">
    <name type="scientific">Prosthecobacter algae</name>
    <dbReference type="NCBI Taxonomy" id="1144682"/>
    <lineage>
        <taxon>Bacteria</taxon>
        <taxon>Pseudomonadati</taxon>
        <taxon>Verrucomicrobiota</taxon>
        <taxon>Verrucomicrobiia</taxon>
        <taxon>Verrucomicrobiales</taxon>
        <taxon>Verrucomicrobiaceae</taxon>
        <taxon>Prosthecobacter</taxon>
    </lineage>
</organism>
<accession>A0ABP9P6Z1</accession>
<evidence type="ECO:0000313" key="3">
    <source>
        <dbReference type="EMBL" id="GAA5141700.1"/>
    </source>
</evidence>
<feature type="compositionally biased region" description="Polar residues" evidence="1">
    <location>
        <begin position="65"/>
        <end position="75"/>
    </location>
</feature>
<evidence type="ECO:0000313" key="4">
    <source>
        <dbReference type="Proteomes" id="UP001499852"/>
    </source>
</evidence>
<feature type="region of interest" description="Disordered" evidence="1">
    <location>
        <begin position="35"/>
        <end position="75"/>
    </location>
</feature>
<protein>
    <recommendedName>
        <fullName evidence="5">Secreted protein</fullName>
    </recommendedName>
</protein>
<name>A0ABP9P6Z1_9BACT</name>
<feature type="signal peptide" evidence="2">
    <location>
        <begin position="1"/>
        <end position="29"/>
    </location>
</feature>
<keyword evidence="4" id="KW-1185">Reference proteome</keyword>
<proteinExistence type="predicted"/>
<reference evidence="4" key="1">
    <citation type="journal article" date="2019" name="Int. J. Syst. Evol. Microbiol.">
        <title>The Global Catalogue of Microorganisms (GCM) 10K type strain sequencing project: providing services to taxonomists for standard genome sequencing and annotation.</title>
        <authorList>
            <consortium name="The Broad Institute Genomics Platform"/>
            <consortium name="The Broad Institute Genome Sequencing Center for Infectious Disease"/>
            <person name="Wu L."/>
            <person name="Ma J."/>
        </authorList>
    </citation>
    <scope>NUCLEOTIDE SEQUENCE [LARGE SCALE GENOMIC DNA]</scope>
    <source>
        <strain evidence="4">JCM 18053</strain>
    </source>
</reference>
<dbReference type="EMBL" id="BAABIA010000005">
    <property type="protein sequence ID" value="GAA5141700.1"/>
    <property type="molecule type" value="Genomic_DNA"/>
</dbReference>
<evidence type="ECO:0008006" key="5">
    <source>
        <dbReference type="Google" id="ProtNLM"/>
    </source>
</evidence>
<gene>
    <name evidence="3" type="ORF">GCM10023213_26310</name>
</gene>
<evidence type="ECO:0000256" key="1">
    <source>
        <dbReference type="SAM" id="MobiDB-lite"/>
    </source>
</evidence>